<evidence type="ECO:0000313" key="2">
    <source>
        <dbReference type="EMBL" id="MBU3161233.1"/>
    </source>
</evidence>
<dbReference type="RefSeq" id="WP_216151003.1">
    <property type="nucleotide sequence ID" value="NZ_JAHLDV010000053.1"/>
</dbReference>
<organism evidence="2 3">
    <name type="scientific">Clostridium frigoris</name>
    <dbReference type="NCBI Taxonomy" id="205327"/>
    <lineage>
        <taxon>Bacteria</taxon>
        <taxon>Bacillati</taxon>
        <taxon>Bacillota</taxon>
        <taxon>Clostridia</taxon>
        <taxon>Eubacteriales</taxon>
        <taxon>Clostridiaceae</taxon>
        <taxon>Clostridium</taxon>
    </lineage>
</organism>
<protein>
    <submittedName>
        <fullName evidence="2">Uncharacterized protein</fullName>
    </submittedName>
</protein>
<name>A0ABS6BX99_9CLOT</name>
<evidence type="ECO:0000313" key="3">
    <source>
        <dbReference type="Proteomes" id="UP000776252"/>
    </source>
</evidence>
<evidence type="ECO:0000256" key="1">
    <source>
        <dbReference type="SAM" id="Phobius"/>
    </source>
</evidence>
<keyword evidence="1" id="KW-0472">Membrane</keyword>
<feature type="transmembrane region" description="Helical" evidence="1">
    <location>
        <begin position="6"/>
        <end position="23"/>
    </location>
</feature>
<sequence length="142" mass="15774">MFFSSLGLFGFFIFLIWISIVTITKKQMKIPKIGLMLSMAILIIGVSISSFSFASNDTKVNSNSAGISNPKISKEMGLKIVTSKIVGLHVLYDSKKVIKKNTYYLYTINTDGYTLDDVAYCVNVDTGNLFKCSIDMILSQIE</sequence>
<gene>
    <name evidence="2" type="ORF">KPL37_16055</name>
</gene>
<comment type="caution">
    <text evidence="2">The sequence shown here is derived from an EMBL/GenBank/DDBJ whole genome shotgun (WGS) entry which is preliminary data.</text>
</comment>
<feature type="transmembrane region" description="Helical" evidence="1">
    <location>
        <begin position="35"/>
        <end position="54"/>
    </location>
</feature>
<dbReference type="EMBL" id="JAHLDV010000053">
    <property type="protein sequence ID" value="MBU3161233.1"/>
    <property type="molecule type" value="Genomic_DNA"/>
</dbReference>
<keyword evidence="1" id="KW-1133">Transmembrane helix</keyword>
<keyword evidence="3" id="KW-1185">Reference proteome</keyword>
<proteinExistence type="predicted"/>
<dbReference type="Proteomes" id="UP000776252">
    <property type="component" value="Unassembled WGS sequence"/>
</dbReference>
<keyword evidence="1" id="KW-0812">Transmembrane</keyword>
<reference evidence="2 3" key="1">
    <citation type="submission" date="2021-06" db="EMBL/GenBank/DDBJ databases">
        <title>Clostridia strains as spoilage organisms.</title>
        <authorList>
            <person name="Wambui J."/>
            <person name="Stephan R."/>
            <person name="Stevens M.J.A."/>
        </authorList>
    </citation>
    <scope>NUCLEOTIDE SEQUENCE [LARGE SCALE GENOMIC DNA]</scope>
    <source>
        <strain evidence="2 3">DSM 14204</strain>
    </source>
</reference>
<accession>A0ABS6BX99</accession>